<dbReference type="EMBL" id="CAADFG010000027">
    <property type="protein sequence ID" value="VFJ91087.1"/>
    <property type="molecule type" value="Genomic_DNA"/>
</dbReference>
<evidence type="ECO:0000313" key="2">
    <source>
        <dbReference type="EMBL" id="VFJ91933.1"/>
    </source>
</evidence>
<sequence length="106" mass="11911">MCFGRARKTKFATMPFTYPTPKPCFPSVATGSLGSMTYIGKRSLFNGVVAEFVRFFMPGKEYLNPLRNRVMSRVVCARDKPLIRNRQRRIGPLSAAFPSRGMAKAT</sequence>
<dbReference type="EMBL" id="CAADFJ010000025">
    <property type="protein sequence ID" value="VFJ98778.1"/>
    <property type="molecule type" value="Genomic_DNA"/>
</dbReference>
<evidence type="ECO:0000313" key="1">
    <source>
        <dbReference type="EMBL" id="VFJ91087.1"/>
    </source>
</evidence>
<dbReference type="AlphaFoldDB" id="A0A450UEV3"/>
<name>A0A450UEV3_9GAMM</name>
<reference evidence="1" key="1">
    <citation type="submission" date="2019-02" db="EMBL/GenBank/DDBJ databases">
        <authorList>
            <person name="Gruber-Vodicka R. H."/>
            <person name="Seah K. B. B."/>
        </authorList>
    </citation>
    <scope>NUCLEOTIDE SEQUENCE</scope>
    <source>
        <strain evidence="3">BECK_SA2B12</strain>
        <strain evidence="1">BECK_SA2B15</strain>
        <strain evidence="2">BECK_SA2B20</strain>
    </source>
</reference>
<evidence type="ECO:0000313" key="3">
    <source>
        <dbReference type="EMBL" id="VFJ98778.1"/>
    </source>
</evidence>
<gene>
    <name evidence="1" type="ORF">BECKH772A_GA0070896_100275</name>
    <name evidence="2" type="ORF">BECKH772B_GA0070898_100234</name>
    <name evidence="3" type="ORF">BECKH772C_GA0070978_100255</name>
</gene>
<organism evidence="1">
    <name type="scientific">Candidatus Kentrum eta</name>
    <dbReference type="NCBI Taxonomy" id="2126337"/>
    <lineage>
        <taxon>Bacteria</taxon>
        <taxon>Pseudomonadati</taxon>
        <taxon>Pseudomonadota</taxon>
        <taxon>Gammaproteobacteria</taxon>
        <taxon>Candidatus Kentrum</taxon>
    </lineage>
</organism>
<accession>A0A450UEV3</accession>
<dbReference type="EMBL" id="CAADFI010000023">
    <property type="protein sequence ID" value="VFJ91933.1"/>
    <property type="molecule type" value="Genomic_DNA"/>
</dbReference>
<protein>
    <submittedName>
        <fullName evidence="1">Uncharacterized protein</fullName>
    </submittedName>
</protein>
<proteinExistence type="predicted"/>